<organism evidence="2">
    <name type="scientific">bioreactor metagenome</name>
    <dbReference type="NCBI Taxonomy" id="1076179"/>
    <lineage>
        <taxon>unclassified sequences</taxon>
        <taxon>metagenomes</taxon>
        <taxon>ecological metagenomes</taxon>
    </lineage>
</organism>
<name>A0A645FNA8_9ZZZZ</name>
<proteinExistence type="predicted"/>
<dbReference type="Pfam" id="PF20076">
    <property type="entry name" value="DUF6472"/>
    <property type="match status" value="1"/>
</dbReference>
<accession>A0A645FNA8</accession>
<evidence type="ECO:0000313" key="2">
    <source>
        <dbReference type="EMBL" id="MPN15166.1"/>
    </source>
</evidence>
<dbReference type="EMBL" id="VSSQ01061876">
    <property type="protein sequence ID" value="MPN15166.1"/>
    <property type="molecule type" value="Genomic_DNA"/>
</dbReference>
<dbReference type="InterPro" id="IPR045525">
    <property type="entry name" value="DUF6472"/>
</dbReference>
<dbReference type="AlphaFoldDB" id="A0A645FNA8"/>
<reference evidence="2" key="1">
    <citation type="submission" date="2019-08" db="EMBL/GenBank/DDBJ databases">
        <authorList>
            <person name="Kucharzyk K."/>
            <person name="Murdoch R.W."/>
            <person name="Higgins S."/>
            <person name="Loffler F."/>
        </authorList>
    </citation>
    <scope>NUCLEOTIDE SEQUENCE</scope>
</reference>
<gene>
    <name evidence="2" type="ORF">SDC9_162495</name>
</gene>
<comment type="caution">
    <text evidence="2">The sequence shown here is derived from an EMBL/GenBank/DDBJ whole genome shotgun (WGS) entry which is preliminary data.</text>
</comment>
<protein>
    <recommendedName>
        <fullName evidence="1">DUF6472 domain-containing protein</fullName>
    </recommendedName>
</protein>
<feature type="domain" description="DUF6472" evidence="1">
    <location>
        <begin position="5"/>
        <end position="59"/>
    </location>
</feature>
<sequence>MDMAGNCGECVHLDYDEETDANFCNMDLDEDEMERVLRADARACPFYHRGGDYETARRQ</sequence>
<evidence type="ECO:0000259" key="1">
    <source>
        <dbReference type="Pfam" id="PF20076"/>
    </source>
</evidence>